<feature type="chain" id="PRO_5012183491" evidence="1">
    <location>
        <begin position="20"/>
        <end position="120"/>
    </location>
</feature>
<dbReference type="RefSeq" id="WP_072837128.1">
    <property type="nucleotide sequence ID" value="NZ_FQUU01000026.1"/>
</dbReference>
<keyword evidence="3" id="KW-1185">Reference proteome</keyword>
<sequence length="120" mass="13104">MKLIILSCIFSFVTLVTNAQVNSLPQGRYETVIKNNGKWDKGDIQLIDDGHYKIGNSNESGEYRFSATAQRVFFTSGPLKGIFARTVKANSSPAILIPLSENQQLGLKLATADIVGSLKN</sequence>
<organism evidence="2 3">
    <name type="scientific">Flavisolibacter ginsengisoli DSM 18119</name>
    <dbReference type="NCBI Taxonomy" id="1121884"/>
    <lineage>
        <taxon>Bacteria</taxon>
        <taxon>Pseudomonadati</taxon>
        <taxon>Bacteroidota</taxon>
        <taxon>Chitinophagia</taxon>
        <taxon>Chitinophagales</taxon>
        <taxon>Chitinophagaceae</taxon>
        <taxon>Flavisolibacter</taxon>
    </lineage>
</organism>
<dbReference type="STRING" id="1121884.SAMN02745131_04015"/>
<dbReference type="Proteomes" id="UP000184048">
    <property type="component" value="Unassembled WGS sequence"/>
</dbReference>
<feature type="signal peptide" evidence="1">
    <location>
        <begin position="1"/>
        <end position="19"/>
    </location>
</feature>
<reference evidence="2 3" key="1">
    <citation type="submission" date="2016-11" db="EMBL/GenBank/DDBJ databases">
        <authorList>
            <person name="Jaros S."/>
            <person name="Januszkiewicz K."/>
            <person name="Wedrychowicz H."/>
        </authorList>
    </citation>
    <scope>NUCLEOTIDE SEQUENCE [LARGE SCALE GENOMIC DNA]</scope>
    <source>
        <strain evidence="2 3">DSM 18119</strain>
    </source>
</reference>
<dbReference type="EMBL" id="FQUU01000026">
    <property type="protein sequence ID" value="SHF97601.1"/>
    <property type="molecule type" value="Genomic_DNA"/>
</dbReference>
<evidence type="ECO:0000256" key="1">
    <source>
        <dbReference type="SAM" id="SignalP"/>
    </source>
</evidence>
<proteinExistence type="predicted"/>
<name>A0A1M5G2C9_9BACT</name>
<dbReference type="AlphaFoldDB" id="A0A1M5G2C9"/>
<protein>
    <submittedName>
        <fullName evidence="2">Uncharacterized protein</fullName>
    </submittedName>
</protein>
<keyword evidence="1" id="KW-0732">Signal</keyword>
<evidence type="ECO:0000313" key="2">
    <source>
        <dbReference type="EMBL" id="SHF97601.1"/>
    </source>
</evidence>
<gene>
    <name evidence="2" type="ORF">SAMN02745131_04015</name>
</gene>
<evidence type="ECO:0000313" key="3">
    <source>
        <dbReference type="Proteomes" id="UP000184048"/>
    </source>
</evidence>
<accession>A0A1M5G2C9</accession>
<dbReference type="OrthoDB" id="675628at2"/>